<dbReference type="CDD" id="cd08422">
    <property type="entry name" value="PBP2_CrgA_like"/>
    <property type="match status" value="1"/>
</dbReference>
<dbReference type="PANTHER" id="PTHR30537">
    <property type="entry name" value="HTH-TYPE TRANSCRIPTIONAL REGULATOR"/>
    <property type="match status" value="1"/>
</dbReference>
<reference evidence="6 7" key="1">
    <citation type="submission" date="2024-06" db="EMBL/GenBank/DDBJ databases">
        <authorList>
            <person name="Chen R.Y."/>
        </authorList>
    </citation>
    <scope>NUCLEOTIDE SEQUENCE [LARGE SCALE GENOMIC DNA]</scope>
    <source>
        <strain evidence="6 7">D2</strain>
    </source>
</reference>
<comment type="caution">
    <text evidence="6">The sequence shown here is derived from an EMBL/GenBank/DDBJ whole genome shotgun (WGS) entry which is preliminary data.</text>
</comment>
<dbReference type="Gene3D" id="3.40.190.290">
    <property type="match status" value="1"/>
</dbReference>
<accession>A0ABV1RIK6</accession>
<dbReference type="Gene3D" id="1.10.10.10">
    <property type="entry name" value="Winged helix-like DNA-binding domain superfamily/Winged helix DNA-binding domain"/>
    <property type="match status" value="1"/>
</dbReference>
<feature type="domain" description="HTH lysR-type" evidence="5">
    <location>
        <begin position="1"/>
        <end position="59"/>
    </location>
</feature>
<evidence type="ECO:0000256" key="3">
    <source>
        <dbReference type="ARBA" id="ARBA00023125"/>
    </source>
</evidence>
<dbReference type="InterPro" id="IPR058163">
    <property type="entry name" value="LysR-type_TF_proteobact-type"/>
</dbReference>
<keyword evidence="7" id="KW-1185">Reference proteome</keyword>
<dbReference type="InterPro" id="IPR000847">
    <property type="entry name" value="LysR_HTH_N"/>
</dbReference>
<evidence type="ECO:0000256" key="1">
    <source>
        <dbReference type="ARBA" id="ARBA00009437"/>
    </source>
</evidence>
<dbReference type="SUPFAM" id="SSF46785">
    <property type="entry name" value="Winged helix' DNA-binding domain"/>
    <property type="match status" value="1"/>
</dbReference>
<evidence type="ECO:0000259" key="5">
    <source>
        <dbReference type="PROSITE" id="PS50931"/>
    </source>
</evidence>
<dbReference type="InterPro" id="IPR036390">
    <property type="entry name" value="WH_DNA-bd_sf"/>
</dbReference>
<name>A0ABV1RIK6_9ALTE</name>
<dbReference type="PANTHER" id="PTHR30537:SF35">
    <property type="entry name" value="TRANSCRIPTIONAL REGULATORY PROTEIN"/>
    <property type="match status" value="1"/>
</dbReference>
<dbReference type="EMBL" id="JBELOE010000228">
    <property type="protein sequence ID" value="MER2492719.1"/>
    <property type="molecule type" value="Genomic_DNA"/>
</dbReference>
<dbReference type="Pfam" id="PF03466">
    <property type="entry name" value="LysR_substrate"/>
    <property type="match status" value="1"/>
</dbReference>
<dbReference type="Pfam" id="PF00126">
    <property type="entry name" value="HTH_1"/>
    <property type="match status" value="1"/>
</dbReference>
<dbReference type="PROSITE" id="PS50931">
    <property type="entry name" value="HTH_LYSR"/>
    <property type="match status" value="1"/>
</dbReference>
<evidence type="ECO:0000313" key="7">
    <source>
        <dbReference type="Proteomes" id="UP001467690"/>
    </source>
</evidence>
<evidence type="ECO:0000313" key="6">
    <source>
        <dbReference type="EMBL" id="MER2492719.1"/>
    </source>
</evidence>
<dbReference type="Proteomes" id="UP001467690">
    <property type="component" value="Unassembled WGS sequence"/>
</dbReference>
<comment type="similarity">
    <text evidence="1">Belongs to the LysR transcriptional regulatory family.</text>
</comment>
<dbReference type="SUPFAM" id="SSF53850">
    <property type="entry name" value="Periplasmic binding protein-like II"/>
    <property type="match status" value="1"/>
</dbReference>
<dbReference type="InterPro" id="IPR036388">
    <property type="entry name" value="WH-like_DNA-bd_sf"/>
</dbReference>
<keyword evidence="4" id="KW-0804">Transcription</keyword>
<proteinExistence type="inferred from homology"/>
<dbReference type="InterPro" id="IPR005119">
    <property type="entry name" value="LysR_subst-bd"/>
</dbReference>
<dbReference type="RefSeq" id="WP_350402181.1">
    <property type="nucleotide sequence ID" value="NZ_JBELOE010000228.1"/>
</dbReference>
<evidence type="ECO:0000256" key="2">
    <source>
        <dbReference type="ARBA" id="ARBA00023015"/>
    </source>
</evidence>
<keyword evidence="2" id="KW-0805">Transcription regulation</keyword>
<protein>
    <submittedName>
        <fullName evidence="6">LysR family transcriptional regulator</fullName>
    </submittedName>
</protein>
<organism evidence="6 7">
    <name type="scientific">Catenovulum sediminis</name>
    <dbReference type="NCBI Taxonomy" id="1740262"/>
    <lineage>
        <taxon>Bacteria</taxon>
        <taxon>Pseudomonadati</taxon>
        <taxon>Pseudomonadota</taxon>
        <taxon>Gammaproteobacteria</taxon>
        <taxon>Alteromonadales</taxon>
        <taxon>Alteromonadaceae</taxon>
        <taxon>Catenovulum</taxon>
    </lineage>
</organism>
<gene>
    <name evidence="6" type="ORF">ABS311_12610</name>
</gene>
<evidence type="ECO:0000256" key="4">
    <source>
        <dbReference type="ARBA" id="ARBA00023163"/>
    </source>
</evidence>
<keyword evidence="3" id="KW-0238">DNA-binding</keyword>
<sequence length="299" mass="33169">MDTLDGMRAVIAVVETGSFTAASERLAISKALVSKYIGEIEANLGVRLFNRTTRRISLTSTGQNYYAHAQQMLEMYATMMDDVSKEQSSPKGVLRISAPVTFADVKLSPVIGKFLSQYPELSVELIATNRAIDMVEEGIDVRIRLGAVEDSNLIAKRINQCPLIVCASGNYLKKFGTPQTPTELTQHTCLVDRNLSIGDQWPFTDIYGVQHKVKVNYRFSSNSPRALAEMAAADGGIALITQNVTDDFITSGKLVRLFGDYTVAEFGLYLLYPHRKYVSRKLRCFIEFMQTEFGAGSFS</sequence>